<proteinExistence type="predicted"/>
<sequence>MPYYAHATDPVTFGTFFVLYYATIPTVIFLWFWKYYYHIRKGNYHLKQLAILILLAFVITSFSGFKLLDQYFYIYSPVDEKITCYSSSCILSSPLITEYNFAREDFEKVGVPSIGFMRMYRVYDTGISHSLLSPKKLNHVVITRPLFFIPAIEVYVYSISEDRRIAGRDKFYLIWPKSPGKLLTEKFDFKFSVMIVPGSS</sequence>
<dbReference type="Proteomes" id="UP000015502">
    <property type="component" value="Chromosome"/>
</dbReference>
<gene>
    <name evidence="2" type="ORF">OCC_13001</name>
</gene>
<dbReference type="OrthoDB" id="84925at2157"/>
<keyword evidence="1" id="KW-1133">Transmembrane helix</keyword>
<feature type="transmembrane region" description="Helical" evidence="1">
    <location>
        <begin position="49"/>
        <end position="68"/>
    </location>
</feature>
<evidence type="ECO:0000313" key="2">
    <source>
        <dbReference type="EMBL" id="EHR77395.1"/>
    </source>
</evidence>
<evidence type="ECO:0000313" key="3">
    <source>
        <dbReference type="Proteomes" id="UP000015502"/>
    </source>
</evidence>
<dbReference type="RefSeq" id="WP_004070213.1">
    <property type="nucleotide sequence ID" value="NC_022084.1"/>
</dbReference>
<dbReference type="EMBL" id="CP006670">
    <property type="protein sequence ID" value="EHR77395.1"/>
    <property type="molecule type" value="Genomic_DNA"/>
</dbReference>
<keyword evidence="1" id="KW-0472">Membrane</keyword>
<feature type="transmembrane region" description="Helical" evidence="1">
    <location>
        <begin position="12"/>
        <end position="37"/>
    </location>
</feature>
<accession>H3ZRI9</accession>
<dbReference type="HOGENOM" id="CLU_115257_0_0_2"/>
<dbReference type="PaxDb" id="523849-OCC_13001"/>
<organism evidence="2 3">
    <name type="scientific">Thermococcus litoralis (strain ATCC 51850 / DSM 5473 / JCM 8560 / NS-C)</name>
    <dbReference type="NCBI Taxonomy" id="523849"/>
    <lineage>
        <taxon>Archaea</taxon>
        <taxon>Methanobacteriati</taxon>
        <taxon>Methanobacteriota</taxon>
        <taxon>Thermococci</taxon>
        <taxon>Thermococcales</taxon>
        <taxon>Thermococcaceae</taxon>
        <taxon>Thermococcus</taxon>
    </lineage>
</organism>
<keyword evidence="3" id="KW-1185">Reference proteome</keyword>
<dbReference type="AlphaFoldDB" id="H3ZRI9"/>
<name>H3ZRI9_THELN</name>
<dbReference type="GeneID" id="16549782"/>
<keyword evidence="1" id="KW-0812">Transmembrane</keyword>
<evidence type="ECO:0000256" key="1">
    <source>
        <dbReference type="SAM" id="Phobius"/>
    </source>
</evidence>
<protein>
    <submittedName>
        <fullName evidence="2">Uncharacterized protein</fullName>
    </submittedName>
</protein>
<dbReference type="KEGG" id="tlt:OCC_13001"/>
<reference evidence="2 3" key="1">
    <citation type="journal article" date="2012" name="J. Bacteriol.">
        <title>Genome sequence of the model hyperthermophilic archaeon Thermococcus litoralis NS-C.</title>
        <authorList>
            <person name="Gardner A.F."/>
            <person name="Kumar S."/>
            <person name="Perler F.B."/>
        </authorList>
    </citation>
    <scope>NUCLEOTIDE SEQUENCE [LARGE SCALE GENOMIC DNA]</scope>
    <source>
        <strain evidence="3">ATCC 51850 / DSM 5473 / JCM 8560 / NS-C</strain>
    </source>
</reference>